<evidence type="ECO:0000256" key="1">
    <source>
        <dbReference type="SAM" id="MobiDB-lite"/>
    </source>
</evidence>
<protein>
    <submittedName>
        <fullName evidence="3">Uncharacterized protein</fullName>
    </submittedName>
</protein>
<keyword evidence="4" id="KW-1185">Reference proteome</keyword>
<feature type="compositionally biased region" description="Acidic residues" evidence="1">
    <location>
        <begin position="277"/>
        <end position="288"/>
    </location>
</feature>
<reference evidence="3" key="2">
    <citation type="submission" date="2022-06" db="UniProtKB">
        <authorList>
            <consortium name="EnsemblMetazoa"/>
        </authorList>
    </citation>
    <scope>IDENTIFICATION</scope>
    <source>
        <strain evidence="3">DF5081</strain>
    </source>
</reference>
<dbReference type="EnsemblMetazoa" id="CJA12654.1">
    <property type="protein sequence ID" value="CJA12654.1"/>
    <property type="gene ID" value="WBGene00131858"/>
</dbReference>
<feature type="region of interest" description="Disordered" evidence="1">
    <location>
        <begin position="59"/>
        <end position="119"/>
    </location>
</feature>
<proteinExistence type="predicted"/>
<dbReference type="AlphaFoldDB" id="A0A8R1HV12"/>
<dbReference type="Proteomes" id="UP000005237">
    <property type="component" value="Unassembled WGS sequence"/>
</dbReference>
<feature type="chain" id="PRO_5035718074" evidence="2">
    <location>
        <begin position="17"/>
        <end position="325"/>
    </location>
</feature>
<name>A0A8R1HV12_CAEJA</name>
<evidence type="ECO:0000313" key="3">
    <source>
        <dbReference type="EnsemblMetazoa" id="CJA12654.1"/>
    </source>
</evidence>
<reference evidence="4" key="1">
    <citation type="submission" date="2010-08" db="EMBL/GenBank/DDBJ databases">
        <authorList>
            <consortium name="Caenorhabditis japonica Sequencing Consortium"/>
            <person name="Wilson R.K."/>
        </authorList>
    </citation>
    <scope>NUCLEOTIDE SEQUENCE [LARGE SCALE GENOMIC DNA]</scope>
    <source>
        <strain evidence="4">DF5081</strain>
    </source>
</reference>
<evidence type="ECO:0000256" key="2">
    <source>
        <dbReference type="SAM" id="SignalP"/>
    </source>
</evidence>
<feature type="signal peptide" evidence="2">
    <location>
        <begin position="1"/>
        <end position="16"/>
    </location>
</feature>
<organism evidence="3 4">
    <name type="scientific">Caenorhabditis japonica</name>
    <dbReference type="NCBI Taxonomy" id="281687"/>
    <lineage>
        <taxon>Eukaryota</taxon>
        <taxon>Metazoa</taxon>
        <taxon>Ecdysozoa</taxon>
        <taxon>Nematoda</taxon>
        <taxon>Chromadorea</taxon>
        <taxon>Rhabditida</taxon>
        <taxon>Rhabditina</taxon>
        <taxon>Rhabditomorpha</taxon>
        <taxon>Rhabditoidea</taxon>
        <taxon>Rhabditidae</taxon>
        <taxon>Peloderinae</taxon>
        <taxon>Caenorhabditis</taxon>
    </lineage>
</organism>
<evidence type="ECO:0000313" key="4">
    <source>
        <dbReference type="Proteomes" id="UP000005237"/>
    </source>
</evidence>
<accession>A0A8R1HV12</accession>
<feature type="region of interest" description="Disordered" evidence="1">
    <location>
        <begin position="227"/>
        <end position="246"/>
    </location>
</feature>
<feature type="region of interest" description="Disordered" evidence="1">
    <location>
        <begin position="261"/>
        <end position="300"/>
    </location>
</feature>
<keyword evidence="2" id="KW-0732">Signal</keyword>
<feature type="compositionally biased region" description="Low complexity" evidence="1">
    <location>
        <begin position="227"/>
        <end position="244"/>
    </location>
</feature>
<feature type="compositionally biased region" description="Low complexity" evidence="1">
    <location>
        <begin position="96"/>
        <end position="112"/>
    </location>
</feature>
<sequence>MIRLLLTCLCVYHVSAQGRLRKISGDAAPEKAQEPIETEELDDTIHTIDSSVLFGSFLPEPPTLISPPSEKPRHHLTTSPSAPPSVRPHSTMMPRSSQSDSDSDTGTGTDNQNHNRTTVTTRMPYDDVQTTASLEDSEEFQKADILEKEREDEVKDLVRKNKTNDFYITSSTTTMPSELETDTIGEMGKEKEEDTDDVFEFDRLFDKKMIKNEQRANIIMENKTTTFSTTTTNKPNTTTTTSTSDQKKTCIKLDSLKKVDREAPGTRKGTIQVSVDVGEDDSSEEIEEEKPKSARDGKKRHAVWKKYEMNCDEEEDEKGNVCKVC</sequence>